<dbReference type="Proteomes" id="UP001589943">
    <property type="component" value="Unassembled WGS sequence"/>
</dbReference>
<comment type="caution">
    <text evidence="2">The sequence shown here is derived from an EMBL/GenBank/DDBJ whole genome shotgun (WGS) entry which is preliminary data.</text>
</comment>
<dbReference type="PANTHER" id="PTHR42923:SF46">
    <property type="entry name" value="AMINE OXIDASE"/>
    <property type="match status" value="1"/>
</dbReference>
<dbReference type="Gene3D" id="3.50.50.60">
    <property type="entry name" value="FAD/NAD(P)-binding domain"/>
    <property type="match status" value="1"/>
</dbReference>
<keyword evidence="3" id="KW-1185">Reference proteome</keyword>
<feature type="domain" description="Amine oxidase" evidence="1">
    <location>
        <begin position="668"/>
        <end position="717"/>
    </location>
</feature>
<dbReference type="Pfam" id="PF13450">
    <property type="entry name" value="NAD_binding_8"/>
    <property type="match status" value="1"/>
</dbReference>
<dbReference type="RefSeq" id="WP_379479741.1">
    <property type="nucleotide sequence ID" value="NZ_JBHLTL010000001.1"/>
</dbReference>
<evidence type="ECO:0000259" key="1">
    <source>
        <dbReference type="Pfam" id="PF01593"/>
    </source>
</evidence>
<protein>
    <submittedName>
        <fullName evidence="2">NAD(P)-binding protein</fullName>
    </submittedName>
</protein>
<dbReference type="SUPFAM" id="SSF51905">
    <property type="entry name" value="FAD/NAD(P)-binding domain"/>
    <property type="match status" value="1"/>
</dbReference>
<dbReference type="InterPro" id="IPR036188">
    <property type="entry name" value="FAD/NAD-bd_sf"/>
</dbReference>
<accession>A0ABV6PF97</accession>
<dbReference type="EMBL" id="JBHLTL010000001">
    <property type="protein sequence ID" value="MFC0588234.1"/>
    <property type="molecule type" value="Genomic_DNA"/>
</dbReference>
<evidence type="ECO:0000313" key="3">
    <source>
        <dbReference type="Proteomes" id="UP001589943"/>
    </source>
</evidence>
<proteinExistence type="predicted"/>
<evidence type="ECO:0000313" key="2">
    <source>
        <dbReference type="EMBL" id="MFC0588234.1"/>
    </source>
</evidence>
<dbReference type="Pfam" id="PF01593">
    <property type="entry name" value="Amino_oxidase"/>
    <property type="match status" value="1"/>
</dbReference>
<sequence length="732" mass="80961">MTGKQKIAVIGGGVGAMATVFELTEQPGWQDKYDITVYQLGWRLGGKGASGRNQKRGDRIEEHGLHFWFGYYENAFNMIQRVYAALGRKPGTPLAGWRDAFKPHSLFILMQFYKAKWSEWHLSPPPMPGVPGDGTVPLLWDAVDRILEALHIHTVQSLPSDMHGDLHDHHGLKGWVLWAAEKLGVELVRGFEAIDFRAAREAVQRVAAAPHNDAAHDLLHDGVAALGHFVERVGAAVNARIDTMIEHDIETIPILRRVLSLLELGYYMFKGIVVDDVARKGFDQLDHLDLREWLASHGAQSVALDSDSLRVAYESIFAFSQGSYELPNLAAGTGLRGLLRLSGTYKEAFAYKMQAGMGDTIFAPFYLVLKQRGVKFAFFSALRDIVPSADGTMIDQLVIGKQATIKGGADYDPLYDVKGLPCWPNQPFFDQLVEGEQISQQYPGLESYWCQWKDVETLPLNRGTDFDLVVLGTSLAPIGVFGEKLLAQKPALTAMVGNIEAIGTQAFQIWTVPDDNQLRHAHDGEEVEKAGVQPIYGGFAQPHNTVSDMSHLIDRENWPAAYLPGAIYYFCGPLALPRKTPPPTSVLTPLFQDAAANVRAAEWMRSNLQFLLPGSMFSGYPQSFPDTLNFNILYDTDGGFDQLVPASSHFDQQYWRANIDPSELYVLSCRGTTQYRLHSGDTGYANLVFAGDWTKTGLNYGCVEAAVMSGMEASRAICGAPKIIFGENFPLP</sequence>
<dbReference type="InterPro" id="IPR050464">
    <property type="entry name" value="Zeta_carotene_desat/Oxidored"/>
</dbReference>
<dbReference type="PANTHER" id="PTHR42923">
    <property type="entry name" value="PROTOPORPHYRINOGEN OXIDASE"/>
    <property type="match status" value="1"/>
</dbReference>
<name>A0ABV6PF97_9SPHN</name>
<gene>
    <name evidence="2" type="ORF">ACFFF7_02285</name>
</gene>
<organism evidence="2 3">
    <name type="scientific">Novosphingobium aquiterrae</name>
    <dbReference type="NCBI Taxonomy" id="624388"/>
    <lineage>
        <taxon>Bacteria</taxon>
        <taxon>Pseudomonadati</taxon>
        <taxon>Pseudomonadota</taxon>
        <taxon>Alphaproteobacteria</taxon>
        <taxon>Sphingomonadales</taxon>
        <taxon>Sphingomonadaceae</taxon>
        <taxon>Novosphingobium</taxon>
    </lineage>
</organism>
<dbReference type="InterPro" id="IPR002937">
    <property type="entry name" value="Amino_oxidase"/>
</dbReference>
<reference evidence="2 3" key="1">
    <citation type="submission" date="2024-09" db="EMBL/GenBank/DDBJ databases">
        <authorList>
            <person name="Sun Q."/>
            <person name="Mori K."/>
        </authorList>
    </citation>
    <scope>NUCLEOTIDE SEQUENCE [LARGE SCALE GENOMIC DNA]</scope>
    <source>
        <strain evidence="2 3">NCAIM B.02537</strain>
    </source>
</reference>